<keyword evidence="2" id="KW-1185">Reference proteome</keyword>
<sequence length="28" mass="3092">APLNHPPEPSCARGYSLALILTRETRID</sequence>
<feature type="non-terminal residue" evidence="1">
    <location>
        <position position="1"/>
    </location>
</feature>
<dbReference type="Proteomes" id="UP000265520">
    <property type="component" value="Unassembled WGS sequence"/>
</dbReference>
<reference evidence="1 2" key="1">
    <citation type="journal article" date="2018" name="Front. Plant Sci.">
        <title>Red Clover (Trifolium pratense) and Zigzag Clover (T. medium) - A Picture of Genomic Similarities and Differences.</title>
        <authorList>
            <person name="Dluhosova J."/>
            <person name="Istvanek J."/>
            <person name="Nedelnik J."/>
            <person name="Repkova J."/>
        </authorList>
    </citation>
    <scope>NUCLEOTIDE SEQUENCE [LARGE SCALE GENOMIC DNA]</scope>
    <source>
        <strain evidence="2">cv. 10/8</strain>
        <tissue evidence="1">Leaf</tissue>
    </source>
</reference>
<name>A0A392SBG2_9FABA</name>
<dbReference type="EMBL" id="LXQA010354546">
    <property type="protein sequence ID" value="MCI46241.1"/>
    <property type="molecule type" value="Genomic_DNA"/>
</dbReference>
<protein>
    <submittedName>
        <fullName evidence="1">Uncharacterized protein</fullName>
    </submittedName>
</protein>
<evidence type="ECO:0000313" key="2">
    <source>
        <dbReference type="Proteomes" id="UP000265520"/>
    </source>
</evidence>
<proteinExistence type="predicted"/>
<evidence type="ECO:0000313" key="1">
    <source>
        <dbReference type="EMBL" id="MCI46241.1"/>
    </source>
</evidence>
<comment type="caution">
    <text evidence="1">The sequence shown here is derived from an EMBL/GenBank/DDBJ whole genome shotgun (WGS) entry which is preliminary data.</text>
</comment>
<accession>A0A392SBG2</accession>
<organism evidence="1 2">
    <name type="scientific">Trifolium medium</name>
    <dbReference type="NCBI Taxonomy" id="97028"/>
    <lineage>
        <taxon>Eukaryota</taxon>
        <taxon>Viridiplantae</taxon>
        <taxon>Streptophyta</taxon>
        <taxon>Embryophyta</taxon>
        <taxon>Tracheophyta</taxon>
        <taxon>Spermatophyta</taxon>
        <taxon>Magnoliopsida</taxon>
        <taxon>eudicotyledons</taxon>
        <taxon>Gunneridae</taxon>
        <taxon>Pentapetalae</taxon>
        <taxon>rosids</taxon>
        <taxon>fabids</taxon>
        <taxon>Fabales</taxon>
        <taxon>Fabaceae</taxon>
        <taxon>Papilionoideae</taxon>
        <taxon>50 kb inversion clade</taxon>
        <taxon>NPAAA clade</taxon>
        <taxon>Hologalegina</taxon>
        <taxon>IRL clade</taxon>
        <taxon>Trifolieae</taxon>
        <taxon>Trifolium</taxon>
    </lineage>
</organism>
<dbReference type="AlphaFoldDB" id="A0A392SBG2"/>